<dbReference type="AlphaFoldDB" id="A0A8S2VTC8"/>
<gene>
    <name evidence="1" type="ORF">GIL414_LOCUS30158</name>
</gene>
<sequence length="347" mass="40746">MMLKQLIRQFFSNKYQLKSLRLDIADDNSPVNIHQCLVLFSHPLSNCLFEMGAQQFKSPDFQFYVASECQLISSNIEQIKNSFQVHQYFIDHQRTNVTGFYDSLMPYQHLSSSDVKTLQFMNGLHFHANIFSWPHVQDISIDLHPSLYLFLEKFDEMYRNVSHIKVYTECYRDMDQSDLAVSLRIPFEIGQRKVAGIQLRNVTRLDLEFCQSPMIKSRNTPLDINEARAKVFAHLISMLIQLKYLLVEKIEWLYHIIQYASDGLKQNALRSVRCADFGTPSCHYGSEHTNVFEQDLSQLIERLKEFAFLDIHGKIDPEKLESYRTMAEACFPQSRIEIGLTRFRLWM</sequence>
<comment type="caution">
    <text evidence="1">The sequence shown here is derived from an EMBL/GenBank/DDBJ whole genome shotgun (WGS) entry which is preliminary data.</text>
</comment>
<evidence type="ECO:0000313" key="2">
    <source>
        <dbReference type="Proteomes" id="UP000681720"/>
    </source>
</evidence>
<organism evidence="1 2">
    <name type="scientific">Rotaria magnacalcarata</name>
    <dbReference type="NCBI Taxonomy" id="392030"/>
    <lineage>
        <taxon>Eukaryota</taxon>
        <taxon>Metazoa</taxon>
        <taxon>Spiralia</taxon>
        <taxon>Gnathifera</taxon>
        <taxon>Rotifera</taxon>
        <taxon>Eurotatoria</taxon>
        <taxon>Bdelloidea</taxon>
        <taxon>Philodinida</taxon>
        <taxon>Philodinidae</taxon>
        <taxon>Rotaria</taxon>
    </lineage>
</organism>
<evidence type="ECO:0000313" key="1">
    <source>
        <dbReference type="EMBL" id="CAF4400900.1"/>
    </source>
</evidence>
<proteinExistence type="predicted"/>
<name>A0A8S2VTC8_9BILA</name>
<dbReference type="Proteomes" id="UP000681720">
    <property type="component" value="Unassembled WGS sequence"/>
</dbReference>
<accession>A0A8S2VTC8</accession>
<reference evidence="1" key="1">
    <citation type="submission" date="2021-02" db="EMBL/GenBank/DDBJ databases">
        <authorList>
            <person name="Nowell W R."/>
        </authorList>
    </citation>
    <scope>NUCLEOTIDE SEQUENCE</scope>
</reference>
<dbReference type="EMBL" id="CAJOBJ010056915">
    <property type="protein sequence ID" value="CAF4400900.1"/>
    <property type="molecule type" value="Genomic_DNA"/>
</dbReference>
<protein>
    <submittedName>
        <fullName evidence="1">Uncharacterized protein</fullName>
    </submittedName>
</protein>